<accession>A0A0V8GIU5</accession>
<evidence type="ECO:0000313" key="4">
    <source>
        <dbReference type="Proteomes" id="UP001387110"/>
    </source>
</evidence>
<sequence>MACTEQELKELLQQDASVTPALLDELLLHIGSTDSELRDGLIYPQLATYIASESFTIEDTNRIFDFILSGHGLMYRMGTADTTAVLTRSFSALALAELLVMDKTRHLLTQSQLDRLSTYLQTYLEQEKDVRGFIDGMGWAHSMAHIADVYAVWFTHPASRPQEELGAIDAMIRQLIRSDYLYVDEEADRMVTAWLQACRHGLSEDVLLQRIERNIKEWLESDVTWGDAEWTTYRNVKQMLQTLYFRLKWEEQSDLVLIEEWLRQVHQRTHGG</sequence>
<proteinExistence type="predicted"/>
<evidence type="ECO:0000313" key="1">
    <source>
        <dbReference type="EMBL" id="KSU50197.1"/>
    </source>
</evidence>
<gene>
    <name evidence="1" type="ORF">AS033_02140</name>
    <name evidence="2" type="ORF">SZL87_05125</name>
</gene>
<dbReference type="Proteomes" id="UP000053797">
    <property type="component" value="Unassembled WGS sequence"/>
</dbReference>
<dbReference type="EMBL" id="JBAWKY010000001">
    <property type="protein sequence ID" value="MEI4461812.1"/>
    <property type="molecule type" value="Genomic_DNA"/>
</dbReference>
<keyword evidence="4" id="KW-1185">Reference proteome</keyword>
<reference evidence="2 4" key="2">
    <citation type="submission" date="2023-12" db="EMBL/GenBank/DDBJ databases">
        <authorList>
            <person name="Easwaran N."/>
            <person name="Lazarus H.P.S."/>
        </authorList>
    </citation>
    <scope>NUCLEOTIDE SEQUENCE [LARGE SCALE GENOMIC DNA]</scope>
    <source>
        <strain evidence="2 4">VIT-2023</strain>
    </source>
</reference>
<dbReference type="Proteomes" id="UP001387110">
    <property type="component" value="Unassembled WGS sequence"/>
</dbReference>
<evidence type="ECO:0000313" key="2">
    <source>
        <dbReference type="EMBL" id="MEI4461812.1"/>
    </source>
</evidence>
<dbReference type="RefSeq" id="WP_058264683.1">
    <property type="nucleotide sequence ID" value="NZ_FMYN01000001.1"/>
</dbReference>
<reference evidence="1 3" key="1">
    <citation type="journal article" date="2015" name="Int. J. Syst. Evol. Microbiol.">
        <title>Exiguobacterium enclense sp. nov., isolated from sediment.</title>
        <authorList>
            <person name="Dastager S.G."/>
            <person name="Mawlankar R."/>
            <person name="Sonalkar V.V."/>
            <person name="Thorat M.N."/>
            <person name="Mual P."/>
            <person name="Verma A."/>
            <person name="Krishnamurthi S."/>
            <person name="Tang S.K."/>
            <person name="Li W.J."/>
        </authorList>
    </citation>
    <scope>NUCLEOTIDE SEQUENCE [LARGE SCALE GENOMIC DNA]</scope>
    <source>
        <strain evidence="1 3">NIO-1109</strain>
    </source>
</reference>
<dbReference type="EMBL" id="LNQL01000001">
    <property type="protein sequence ID" value="KSU50197.1"/>
    <property type="molecule type" value="Genomic_DNA"/>
</dbReference>
<dbReference type="InterPro" id="IPR021247">
    <property type="entry name" value="DUF2785"/>
</dbReference>
<dbReference type="GeneID" id="90838572"/>
<dbReference type="AlphaFoldDB" id="A0A0V8GIU5"/>
<evidence type="ECO:0000313" key="3">
    <source>
        <dbReference type="Proteomes" id="UP000053797"/>
    </source>
</evidence>
<name>A0A0V8GIU5_9BACL</name>
<comment type="caution">
    <text evidence="1">The sequence shown here is derived from an EMBL/GenBank/DDBJ whole genome shotgun (WGS) entry which is preliminary data.</text>
</comment>
<dbReference type="Pfam" id="PF10978">
    <property type="entry name" value="DUF2785"/>
    <property type="match status" value="1"/>
</dbReference>
<organism evidence="1 3">
    <name type="scientific">Exiguobacterium indicum</name>
    <dbReference type="NCBI Taxonomy" id="296995"/>
    <lineage>
        <taxon>Bacteria</taxon>
        <taxon>Bacillati</taxon>
        <taxon>Bacillota</taxon>
        <taxon>Bacilli</taxon>
        <taxon>Bacillales</taxon>
        <taxon>Bacillales Family XII. Incertae Sedis</taxon>
        <taxon>Exiguobacterium</taxon>
    </lineage>
</organism>
<protein>
    <submittedName>
        <fullName evidence="2">DUF2785 domain-containing protein</fullName>
    </submittedName>
</protein>
<dbReference type="OrthoDB" id="7619731at2"/>